<comment type="similarity">
    <text evidence="2">Belongs to the plant LTP family.</text>
</comment>
<dbReference type="PANTHER" id="PTHR33044">
    <property type="entry name" value="BIFUNCTIONAL INHIBITOR/LIPID-TRANSFER PROTEIN/SEED STORAGE 2S ALBUMIN SUPERFAMILY PROTEIN-RELATED"/>
    <property type="match status" value="1"/>
</dbReference>
<evidence type="ECO:0000256" key="4">
    <source>
        <dbReference type="ARBA" id="ARBA00022475"/>
    </source>
</evidence>
<dbReference type="Proteomes" id="UP000594638">
    <property type="component" value="Unassembled WGS sequence"/>
</dbReference>
<protein>
    <submittedName>
        <fullName evidence="13">Non-specific lipid-transfer At5g64080</fullName>
    </submittedName>
</protein>
<evidence type="ECO:0000256" key="3">
    <source>
        <dbReference type="ARBA" id="ARBA00022448"/>
    </source>
</evidence>
<comment type="caution">
    <text evidence="13">The sequence shown here is derived from an EMBL/GenBank/DDBJ whole genome shotgun (WGS) entry which is preliminary data.</text>
</comment>
<dbReference type="OrthoDB" id="659547at2759"/>
<keyword evidence="5" id="KW-0336">GPI-anchor</keyword>
<dbReference type="Gramene" id="OE9A009459T1">
    <property type="protein sequence ID" value="OE9A009459C1"/>
    <property type="gene ID" value="OE9A009459"/>
</dbReference>
<feature type="signal peptide" evidence="11">
    <location>
        <begin position="1"/>
        <end position="16"/>
    </location>
</feature>
<feature type="domain" description="Bifunctional inhibitor/plant lipid transfer protein/seed storage helical" evidence="12">
    <location>
        <begin position="48"/>
        <end position="125"/>
    </location>
</feature>
<dbReference type="PRINTS" id="PR00382">
    <property type="entry name" value="LIPIDTRNSFER"/>
</dbReference>
<dbReference type="InterPro" id="IPR000528">
    <property type="entry name" value="Plant_nsLTP"/>
</dbReference>
<accession>A0A8S0TAF9</accession>
<evidence type="ECO:0000256" key="11">
    <source>
        <dbReference type="SAM" id="SignalP"/>
    </source>
</evidence>
<keyword evidence="3" id="KW-0813">Transport</keyword>
<dbReference type="InterPro" id="IPR043325">
    <property type="entry name" value="LTSS"/>
</dbReference>
<dbReference type="CDD" id="cd00010">
    <property type="entry name" value="AAI_LTSS"/>
    <property type="match status" value="1"/>
</dbReference>
<feature type="chain" id="PRO_5035817002" evidence="11">
    <location>
        <begin position="17"/>
        <end position="141"/>
    </location>
</feature>
<keyword evidence="5" id="KW-0472">Membrane</keyword>
<dbReference type="Pfam" id="PF14368">
    <property type="entry name" value="LTP_2"/>
    <property type="match status" value="1"/>
</dbReference>
<gene>
    <name evidence="13" type="ORF">OLEA9_A009459</name>
</gene>
<keyword evidence="8" id="KW-1015">Disulfide bond</keyword>
<evidence type="ECO:0000313" key="13">
    <source>
        <dbReference type="EMBL" id="CAA3002072.1"/>
    </source>
</evidence>
<keyword evidence="10" id="KW-0449">Lipoprotein</keyword>
<evidence type="ECO:0000256" key="6">
    <source>
        <dbReference type="ARBA" id="ARBA00022729"/>
    </source>
</evidence>
<evidence type="ECO:0000256" key="5">
    <source>
        <dbReference type="ARBA" id="ARBA00022622"/>
    </source>
</evidence>
<evidence type="ECO:0000256" key="1">
    <source>
        <dbReference type="ARBA" id="ARBA00004609"/>
    </source>
</evidence>
<comment type="subcellular location">
    <subcellularLocation>
        <location evidence="1">Cell membrane</location>
        <topology evidence="1">Lipid-anchor</topology>
        <topology evidence="1">GPI-anchor</topology>
    </subcellularLocation>
</comment>
<keyword evidence="9" id="KW-0325">Glycoprotein</keyword>
<dbReference type="GO" id="GO:0098552">
    <property type="term" value="C:side of membrane"/>
    <property type="evidence" value="ECO:0007669"/>
    <property type="project" value="UniProtKB-KW"/>
</dbReference>
<keyword evidence="6 11" id="KW-0732">Signal</keyword>
<evidence type="ECO:0000313" key="14">
    <source>
        <dbReference type="Proteomes" id="UP000594638"/>
    </source>
</evidence>
<dbReference type="SUPFAM" id="SSF47699">
    <property type="entry name" value="Bifunctional inhibitor/lipid-transfer protein/seed storage 2S albumin"/>
    <property type="match status" value="1"/>
</dbReference>
<proteinExistence type="inferred from homology"/>
<evidence type="ECO:0000256" key="7">
    <source>
        <dbReference type="ARBA" id="ARBA00023121"/>
    </source>
</evidence>
<dbReference type="FunFam" id="1.10.110.10:FF:000001">
    <property type="entry name" value="Bifunctional inhibitor/lipid-transfer protein/seed storage 2S albumin superfamily protein"/>
    <property type="match status" value="1"/>
</dbReference>
<evidence type="ECO:0000256" key="8">
    <source>
        <dbReference type="ARBA" id="ARBA00023157"/>
    </source>
</evidence>
<dbReference type="GO" id="GO:0006869">
    <property type="term" value="P:lipid transport"/>
    <property type="evidence" value="ECO:0007669"/>
    <property type="project" value="InterPro"/>
</dbReference>
<evidence type="ECO:0000259" key="12">
    <source>
        <dbReference type="SMART" id="SM00499"/>
    </source>
</evidence>
<organism evidence="13 14">
    <name type="scientific">Olea europaea subsp. europaea</name>
    <dbReference type="NCBI Taxonomy" id="158383"/>
    <lineage>
        <taxon>Eukaryota</taxon>
        <taxon>Viridiplantae</taxon>
        <taxon>Streptophyta</taxon>
        <taxon>Embryophyta</taxon>
        <taxon>Tracheophyta</taxon>
        <taxon>Spermatophyta</taxon>
        <taxon>Magnoliopsida</taxon>
        <taxon>eudicotyledons</taxon>
        <taxon>Gunneridae</taxon>
        <taxon>Pentapetalae</taxon>
        <taxon>asterids</taxon>
        <taxon>lamiids</taxon>
        <taxon>Lamiales</taxon>
        <taxon>Oleaceae</taxon>
        <taxon>Oleeae</taxon>
        <taxon>Olea</taxon>
    </lineage>
</organism>
<dbReference type="InterPro" id="IPR036312">
    <property type="entry name" value="Bifun_inhib/LTP/seed_sf"/>
</dbReference>
<evidence type="ECO:0000256" key="2">
    <source>
        <dbReference type="ARBA" id="ARBA00009748"/>
    </source>
</evidence>
<dbReference type="GO" id="GO:0005886">
    <property type="term" value="C:plasma membrane"/>
    <property type="evidence" value="ECO:0007669"/>
    <property type="project" value="UniProtKB-SubCell"/>
</dbReference>
<dbReference type="SMART" id="SM00499">
    <property type="entry name" value="AAI"/>
    <property type="match status" value="1"/>
</dbReference>
<keyword evidence="7" id="KW-0446">Lipid-binding</keyword>
<sequence>MVKILSIFSCILATWAVVVSGRGHFHTTAPIQSPLGGPSPIGAPTVDCMSLIYDMADCIAYLSVDGGEDKPDKSCCTGFKTILDTDSDCICVALKNSASLGIEVNMTSARALPSACGIKAPPLNCIMSTSPVTSPGTSPGG</sequence>
<reference evidence="13 14" key="1">
    <citation type="submission" date="2019-12" db="EMBL/GenBank/DDBJ databases">
        <authorList>
            <person name="Alioto T."/>
            <person name="Alioto T."/>
            <person name="Gomez Garrido J."/>
        </authorList>
    </citation>
    <scope>NUCLEOTIDE SEQUENCE [LARGE SCALE GENOMIC DNA]</scope>
</reference>
<evidence type="ECO:0000256" key="9">
    <source>
        <dbReference type="ARBA" id="ARBA00023180"/>
    </source>
</evidence>
<dbReference type="EMBL" id="CACTIH010005805">
    <property type="protein sequence ID" value="CAA3002072.1"/>
    <property type="molecule type" value="Genomic_DNA"/>
</dbReference>
<keyword evidence="14" id="KW-1185">Reference proteome</keyword>
<dbReference type="InterPro" id="IPR016140">
    <property type="entry name" value="Bifunc_inhib/LTP/seed_store"/>
</dbReference>
<dbReference type="Gene3D" id="1.10.110.10">
    <property type="entry name" value="Plant lipid-transfer and hydrophobic proteins"/>
    <property type="match status" value="1"/>
</dbReference>
<dbReference type="GO" id="GO:0008289">
    <property type="term" value="F:lipid binding"/>
    <property type="evidence" value="ECO:0007669"/>
    <property type="project" value="UniProtKB-KW"/>
</dbReference>
<evidence type="ECO:0000256" key="10">
    <source>
        <dbReference type="ARBA" id="ARBA00023288"/>
    </source>
</evidence>
<name>A0A8S0TAF9_OLEEU</name>
<keyword evidence="4" id="KW-1003">Cell membrane</keyword>
<dbReference type="AlphaFoldDB" id="A0A8S0TAF9"/>